<evidence type="ECO:0000313" key="1">
    <source>
        <dbReference type="EMBL" id="SHE39499.1"/>
    </source>
</evidence>
<dbReference type="AlphaFoldDB" id="A0A1M4T4V2"/>
<name>A0A1M4T4V2_9CLOT</name>
<keyword evidence="2" id="KW-1185">Reference proteome</keyword>
<reference evidence="1 2" key="1">
    <citation type="submission" date="2016-11" db="EMBL/GenBank/DDBJ databases">
        <authorList>
            <person name="Jaros S."/>
            <person name="Januszkiewicz K."/>
            <person name="Wedrychowicz H."/>
        </authorList>
    </citation>
    <scope>NUCLEOTIDE SEQUENCE [LARGE SCALE GENOMIC DNA]</scope>
    <source>
        <strain evidence="1 2">DSM 17459</strain>
    </source>
</reference>
<protein>
    <submittedName>
        <fullName evidence="1">Uncharacterized protein</fullName>
    </submittedName>
</protein>
<accession>A0A1M4T4V2</accession>
<organism evidence="1 2">
    <name type="scientific">Lactonifactor longoviformis DSM 17459</name>
    <dbReference type="NCBI Taxonomy" id="1122155"/>
    <lineage>
        <taxon>Bacteria</taxon>
        <taxon>Bacillati</taxon>
        <taxon>Bacillota</taxon>
        <taxon>Clostridia</taxon>
        <taxon>Eubacteriales</taxon>
        <taxon>Clostridiaceae</taxon>
        <taxon>Lactonifactor</taxon>
    </lineage>
</organism>
<evidence type="ECO:0000313" key="2">
    <source>
        <dbReference type="Proteomes" id="UP000184245"/>
    </source>
</evidence>
<dbReference type="EMBL" id="FQVI01000001">
    <property type="protein sequence ID" value="SHE39499.1"/>
    <property type="molecule type" value="Genomic_DNA"/>
</dbReference>
<sequence>MEVTFSLCSLLIVYSGYIMYSTLHFCADIPWLQTLALIPETEKHIVVVFIFNERKVYNVMLITIWYTQNYNLWRDFLNFPYFTGFSAYYIVK</sequence>
<proteinExistence type="predicted"/>
<gene>
    <name evidence="1" type="ORF">SAMN02745158_00429</name>
</gene>
<dbReference type="Proteomes" id="UP000184245">
    <property type="component" value="Unassembled WGS sequence"/>
</dbReference>